<proteinExistence type="inferred from homology"/>
<dbReference type="Gene3D" id="3.40.50.720">
    <property type="entry name" value="NAD(P)-binding Rossmann-like Domain"/>
    <property type="match status" value="1"/>
</dbReference>
<organism evidence="3 4">
    <name type="scientific">Sphingomonas arvum</name>
    <dbReference type="NCBI Taxonomy" id="2992113"/>
    <lineage>
        <taxon>Bacteria</taxon>
        <taxon>Pseudomonadati</taxon>
        <taxon>Pseudomonadota</taxon>
        <taxon>Alphaproteobacteria</taxon>
        <taxon>Sphingomonadales</taxon>
        <taxon>Sphingomonadaceae</taxon>
        <taxon>Sphingomonas</taxon>
    </lineage>
</organism>
<accession>A0ABT3JET7</accession>
<dbReference type="PROSITE" id="PS00061">
    <property type="entry name" value="ADH_SHORT"/>
    <property type="match status" value="1"/>
</dbReference>
<evidence type="ECO:0000313" key="3">
    <source>
        <dbReference type="EMBL" id="MCW3797551.1"/>
    </source>
</evidence>
<reference evidence="3 4" key="1">
    <citation type="submission" date="2022-10" db="EMBL/GenBank/DDBJ databases">
        <title>Sphingomonas sp.</title>
        <authorList>
            <person name="Jin C."/>
        </authorList>
    </citation>
    <scope>NUCLEOTIDE SEQUENCE [LARGE SCALE GENOMIC DNA]</scope>
    <source>
        <strain evidence="3 4">BN140010</strain>
    </source>
</reference>
<keyword evidence="4" id="KW-1185">Reference proteome</keyword>
<protein>
    <submittedName>
        <fullName evidence="3">SDR family oxidoreductase</fullName>
    </submittedName>
</protein>
<dbReference type="Pfam" id="PF13561">
    <property type="entry name" value="adh_short_C2"/>
    <property type="match status" value="1"/>
</dbReference>
<comment type="similarity">
    <text evidence="1">Belongs to the short-chain dehydrogenases/reductases (SDR) family.</text>
</comment>
<dbReference type="InterPro" id="IPR020904">
    <property type="entry name" value="Sc_DH/Rdtase_CS"/>
</dbReference>
<dbReference type="InterPro" id="IPR057326">
    <property type="entry name" value="KR_dom"/>
</dbReference>
<evidence type="ECO:0000259" key="2">
    <source>
        <dbReference type="SMART" id="SM00822"/>
    </source>
</evidence>
<dbReference type="SMART" id="SM00822">
    <property type="entry name" value="PKS_KR"/>
    <property type="match status" value="1"/>
</dbReference>
<evidence type="ECO:0000313" key="4">
    <source>
        <dbReference type="Proteomes" id="UP001526246"/>
    </source>
</evidence>
<evidence type="ECO:0000256" key="1">
    <source>
        <dbReference type="ARBA" id="ARBA00006484"/>
    </source>
</evidence>
<sequence length="247" mass="25554">MNFSGTSTLITGAASGIGLACATHLAEQGAGRLVLVDRDAEALEQVSFSCEVVRIAGDVADPQLWSSRPLGELDHAVVNAGVAGVGPITDMPLAEWRRVMSVNLDGVFLTLQAAMRAMREGGSAVLVASAAGIKPLPGLCAYGTSKAAVIHLAKIAALEGAPRKIRVNAIAPGGVETPIWYNTDWFRGLEAELGREGAFARIAEDGTPLGRFARPEEIAAQIAVLLSNEVSGYTTGAVLVSDGGHVL</sequence>
<feature type="domain" description="Ketoreductase" evidence="2">
    <location>
        <begin position="6"/>
        <end position="183"/>
    </location>
</feature>
<dbReference type="InterPro" id="IPR002347">
    <property type="entry name" value="SDR_fam"/>
</dbReference>
<comment type="caution">
    <text evidence="3">The sequence shown here is derived from an EMBL/GenBank/DDBJ whole genome shotgun (WGS) entry which is preliminary data.</text>
</comment>
<dbReference type="Proteomes" id="UP001526246">
    <property type="component" value="Unassembled WGS sequence"/>
</dbReference>
<dbReference type="InterPro" id="IPR036291">
    <property type="entry name" value="NAD(P)-bd_dom_sf"/>
</dbReference>
<dbReference type="SUPFAM" id="SSF51735">
    <property type="entry name" value="NAD(P)-binding Rossmann-fold domains"/>
    <property type="match status" value="1"/>
</dbReference>
<dbReference type="PANTHER" id="PTHR42760">
    <property type="entry name" value="SHORT-CHAIN DEHYDROGENASES/REDUCTASES FAMILY MEMBER"/>
    <property type="match status" value="1"/>
</dbReference>
<dbReference type="CDD" id="cd05233">
    <property type="entry name" value="SDR_c"/>
    <property type="match status" value="1"/>
</dbReference>
<gene>
    <name evidence="3" type="ORF">OMW55_07015</name>
</gene>
<dbReference type="PRINTS" id="PR00081">
    <property type="entry name" value="GDHRDH"/>
</dbReference>
<name>A0ABT3JET7_9SPHN</name>
<dbReference type="EMBL" id="JAPDOB010000001">
    <property type="protein sequence ID" value="MCW3797551.1"/>
    <property type="molecule type" value="Genomic_DNA"/>
</dbReference>
<dbReference type="RefSeq" id="WP_264881837.1">
    <property type="nucleotide sequence ID" value="NZ_JAPDOB010000001.1"/>
</dbReference>